<dbReference type="AlphaFoldDB" id="M5JP42"/>
<comment type="caution">
    <text evidence="1">The sequence shown here is derived from an EMBL/GenBank/DDBJ whole genome shotgun (WGS) entry which is preliminary data.</text>
</comment>
<protein>
    <submittedName>
        <fullName evidence="1">Uncharacterized protein</fullName>
    </submittedName>
</protein>
<proteinExistence type="predicted"/>
<dbReference type="EMBL" id="AOGE01000027">
    <property type="protein sequence ID" value="ELT49100.1"/>
    <property type="molecule type" value="Genomic_DNA"/>
</dbReference>
<evidence type="ECO:0000313" key="2">
    <source>
        <dbReference type="Proteomes" id="UP000011971"/>
    </source>
</evidence>
<evidence type="ECO:0000313" key="1">
    <source>
        <dbReference type="EMBL" id="ELT49100.1"/>
    </source>
</evidence>
<reference evidence="1 2" key="1">
    <citation type="journal article" date="2013" name="Gut Pathog.">
        <title>Draft genome of Ochrobactrum intermedium strain M86 isolated from non-ulcer dyspeptic individual from India.</title>
        <authorList>
            <person name="Kulkarni G."/>
            <person name="Dhotre D."/>
            <person name="Dharne M."/>
            <person name="Shetty S."/>
            <person name="Chowdhury S."/>
            <person name="Misra V."/>
            <person name="Misra S."/>
            <person name="Patole M."/>
            <person name="Shouche Y."/>
        </authorList>
    </citation>
    <scope>NUCLEOTIDE SEQUENCE [LARGE SCALE GENOMIC DNA]</scope>
    <source>
        <strain evidence="1 2">M86</strain>
    </source>
</reference>
<organism evidence="1 2">
    <name type="scientific">Brucella intermedia M86</name>
    <dbReference type="NCBI Taxonomy" id="1234597"/>
    <lineage>
        <taxon>Bacteria</taxon>
        <taxon>Pseudomonadati</taxon>
        <taxon>Pseudomonadota</taxon>
        <taxon>Alphaproteobacteria</taxon>
        <taxon>Hyphomicrobiales</taxon>
        <taxon>Brucellaceae</taxon>
        <taxon>Brucella/Ochrobactrum group</taxon>
        <taxon>Brucella</taxon>
    </lineage>
</organism>
<name>M5JP42_9HYPH</name>
<sequence length="100" mass="11583">MNLPPLQNQYERNSVPLINAQSIVIKLNVITGIWPVTNVRHQRAKMAMGVFHLKFGIKTDWSRTKHLLLLCYFLPMPLLEQTSIFKFTFAHTFCRLGGQL</sequence>
<gene>
    <name evidence="1" type="ORF">D584_11247</name>
</gene>
<dbReference type="Proteomes" id="UP000011971">
    <property type="component" value="Unassembled WGS sequence"/>
</dbReference>
<accession>M5JP42</accession>